<keyword evidence="3 5" id="KW-0819">tRNA processing</keyword>
<name>A0A1I5VIM4_9BACI</name>
<accession>A0A1I5VIM4</accession>
<dbReference type="GeneID" id="93708902"/>
<dbReference type="PANTHER" id="PTHR13767">
    <property type="entry name" value="TRNA-PSEUDOURIDINE SYNTHASE"/>
    <property type="match status" value="1"/>
</dbReference>
<dbReference type="InterPro" id="IPR002501">
    <property type="entry name" value="PsdUridine_synth_N"/>
</dbReference>
<dbReference type="SUPFAM" id="SSF55120">
    <property type="entry name" value="Pseudouridine synthase"/>
    <property type="match status" value="1"/>
</dbReference>
<reference evidence="8 9" key="1">
    <citation type="submission" date="2016-10" db="EMBL/GenBank/DDBJ databases">
        <authorList>
            <person name="Varghese N."/>
            <person name="Submissions S."/>
        </authorList>
    </citation>
    <scope>NUCLEOTIDE SEQUENCE [LARGE SCALE GENOMIC DNA]</scope>
    <source>
        <strain evidence="8 9">DSM 13796</strain>
    </source>
</reference>
<comment type="function">
    <text evidence="5">Responsible for synthesis of pseudouridine from uracil-55 in the psi GC loop of transfer RNAs.</text>
</comment>
<evidence type="ECO:0000256" key="1">
    <source>
        <dbReference type="ARBA" id="ARBA00000385"/>
    </source>
</evidence>
<evidence type="ECO:0000313" key="8">
    <source>
        <dbReference type="EMBL" id="SFQ07271.1"/>
    </source>
</evidence>
<dbReference type="HAMAP" id="MF_01080">
    <property type="entry name" value="TruB_bact"/>
    <property type="match status" value="1"/>
</dbReference>
<dbReference type="InterPro" id="IPR020103">
    <property type="entry name" value="PsdUridine_synth_cat_dom_sf"/>
</dbReference>
<dbReference type="InterPro" id="IPR032819">
    <property type="entry name" value="TruB_C"/>
</dbReference>
<dbReference type="NCBIfam" id="TIGR00431">
    <property type="entry name" value="TruB"/>
    <property type="match status" value="1"/>
</dbReference>
<dbReference type="Proteomes" id="UP000182762">
    <property type="component" value="Unassembled WGS sequence"/>
</dbReference>
<evidence type="ECO:0000256" key="2">
    <source>
        <dbReference type="ARBA" id="ARBA00005642"/>
    </source>
</evidence>
<dbReference type="RefSeq" id="WP_061801685.1">
    <property type="nucleotide sequence ID" value="NZ_FOXX01000001.1"/>
</dbReference>
<feature type="domain" description="tRNA pseudouridylate synthase B C-terminal" evidence="7">
    <location>
        <begin position="177"/>
        <end position="235"/>
    </location>
</feature>
<gene>
    <name evidence="5" type="primary">truB</name>
    <name evidence="8" type="ORF">SAMN02745910_00124</name>
</gene>
<keyword evidence="4 5" id="KW-0413">Isomerase</keyword>
<comment type="catalytic activity">
    <reaction evidence="1 5">
        <text>uridine(55) in tRNA = pseudouridine(55) in tRNA</text>
        <dbReference type="Rhea" id="RHEA:42532"/>
        <dbReference type="Rhea" id="RHEA-COMP:10101"/>
        <dbReference type="Rhea" id="RHEA-COMP:10102"/>
        <dbReference type="ChEBI" id="CHEBI:65314"/>
        <dbReference type="ChEBI" id="CHEBI:65315"/>
        <dbReference type="EC" id="5.4.99.25"/>
    </reaction>
</comment>
<feature type="active site" description="Nucleophile" evidence="5">
    <location>
        <position position="38"/>
    </location>
</feature>
<protein>
    <recommendedName>
        <fullName evidence="5">tRNA pseudouridine synthase B</fullName>
        <ecNumber evidence="5">5.4.99.25</ecNumber>
    </recommendedName>
    <alternativeName>
        <fullName evidence="5">tRNA pseudouridine(55) synthase</fullName>
        <shortName evidence="5">Psi55 synthase</shortName>
    </alternativeName>
    <alternativeName>
        <fullName evidence="5">tRNA pseudouridylate synthase</fullName>
    </alternativeName>
    <alternativeName>
        <fullName evidence="5">tRNA-uridine isomerase</fullName>
    </alternativeName>
</protein>
<dbReference type="InterPro" id="IPR014780">
    <property type="entry name" value="tRNA_psdUridine_synth_TruB"/>
</dbReference>
<proteinExistence type="inferred from homology"/>
<dbReference type="Gene3D" id="3.30.2350.10">
    <property type="entry name" value="Pseudouridine synthase"/>
    <property type="match status" value="1"/>
</dbReference>
<keyword evidence="9" id="KW-1185">Reference proteome</keyword>
<comment type="caution">
    <text evidence="8">The sequence shown here is derived from an EMBL/GenBank/DDBJ whole genome shotgun (WGS) entry which is preliminary data.</text>
</comment>
<dbReference type="CDD" id="cd02573">
    <property type="entry name" value="PseudoU_synth_EcTruB"/>
    <property type="match status" value="1"/>
</dbReference>
<evidence type="ECO:0000256" key="4">
    <source>
        <dbReference type="ARBA" id="ARBA00023235"/>
    </source>
</evidence>
<evidence type="ECO:0000259" key="6">
    <source>
        <dbReference type="Pfam" id="PF01509"/>
    </source>
</evidence>
<evidence type="ECO:0000256" key="5">
    <source>
        <dbReference type="HAMAP-Rule" id="MF_01080"/>
    </source>
</evidence>
<dbReference type="EMBL" id="FOXX01000001">
    <property type="protein sequence ID" value="SFQ07271.1"/>
    <property type="molecule type" value="Genomic_DNA"/>
</dbReference>
<organism evidence="8 9">
    <name type="scientific">Priestia endophytica DSM 13796</name>
    <dbReference type="NCBI Taxonomy" id="1121089"/>
    <lineage>
        <taxon>Bacteria</taxon>
        <taxon>Bacillati</taxon>
        <taxon>Bacillota</taxon>
        <taxon>Bacilli</taxon>
        <taxon>Bacillales</taxon>
        <taxon>Bacillaceae</taxon>
        <taxon>Priestia</taxon>
    </lineage>
</organism>
<dbReference type="Pfam" id="PF01509">
    <property type="entry name" value="TruB_N"/>
    <property type="match status" value="1"/>
</dbReference>
<evidence type="ECO:0000313" key="9">
    <source>
        <dbReference type="Proteomes" id="UP000182762"/>
    </source>
</evidence>
<dbReference type="PANTHER" id="PTHR13767:SF2">
    <property type="entry name" value="PSEUDOURIDYLATE SYNTHASE TRUB1"/>
    <property type="match status" value="1"/>
</dbReference>
<feature type="domain" description="Pseudouridine synthase II N-terminal" evidence="6">
    <location>
        <begin position="23"/>
        <end position="176"/>
    </location>
</feature>
<evidence type="ECO:0000256" key="3">
    <source>
        <dbReference type="ARBA" id="ARBA00022694"/>
    </source>
</evidence>
<comment type="similarity">
    <text evidence="2 5">Belongs to the pseudouridine synthase TruB family. Type 1 subfamily.</text>
</comment>
<dbReference type="EC" id="5.4.99.25" evidence="5"/>
<evidence type="ECO:0000259" key="7">
    <source>
        <dbReference type="Pfam" id="PF16198"/>
    </source>
</evidence>
<sequence>MEGIIVIDKPKGMTSHDCVFKLRKILRTKKIGHTGTLDPEVTGVLPMCVGRATKVVEYLTASSKTYEGEVTFGRSTTTEDAWGEGVEEREVTETFTREKIETVFESLTGTIVQTPPMYSAVKVNGKRLYEYARNGESVERPSREVTIEKLEIIGEDLTGSFPTVRFRVTCSKGTYVRTLAVMMGEALGYPAHMSYLRRIGSGAFTEEDCVTLEELSKAAEEGTVDKYFLSIEKALSHLPKWTINDTLAKKVKNGAVLLRPEEISIDTPLWLVLNEEGKLLALYKHHETKEGKIKPAKIIDIS</sequence>
<dbReference type="Pfam" id="PF16198">
    <property type="entry name" value="TruB_C_2"/>
    <property type="match status" value="1"/>
</dbReference>